<gene>
    <name evidence="1" type="ORF">F7725_010527</name>
</gene>
<dbReference type="PANTHER" id="PTHR15104">
    <property type="entry name" value="DIHYDROPTERIDINE REDUCTASE"/>
    <property type="match status" value="1"/>
</dbReference>
<organism evidence="1 2">
    <name type="scientific">Dissostichus mawsoni</name>
    <name type="common">Antarctic cod</name>
    <dbReference type="NCBI Taxonomy" id="36200"/>
    <lineage>
        <taxon>Eukaryota</taxon>
        <taxon>Metazoa</taxon>
        <taxon>Chordata</taxon>
        <taxon>Craniata</taxon>
        <taxon>Vertebrata</taxon>
        <taxon>Euteleostomi</taxon>
        <taxon>Actinopterygii</taxon>
        <taxon>Neopterygii</taxon>
        <taxon>Teleostei</taxon>
        <taxon>Neoteleostei</taxon>
        <taxon>Acanthomorphata</taxon>
        <taxon>Eupercaria</taxon>
        <taxon>Perciformes</taxon>
        <taxon>Notothenioidei</taxon>
        <taxon>Nototheniidae</taxon>
        <taxon>Dissostichus</taxon>
    </lineage>
</organism>
<reference evidence="1 2" key="1">
    <citation type="submission" date="2020-03" db="EMBL/GenBank/DDBJ databases">
        <title>Dissostichus mawsoni Genome sequencing and assembly.</title>
        <authorList>
            <person name="Park H."/>
        </authorList>
    </citation>
    <scope>NUCLEOTIDE SEQUENCE [LARGE SCALE GENOMIC DNA]</scope>
    <source>
        <strain evidence="1">DM0001</strain>
        <tissue evidence="1">Muscle</tissue>
    </source>
</reference>
<comment type="caution">
    <text evidence="1">The sequence shown here is derived from an EMBL/GenBank/DDBJ whole genome shotgun (WGS) entry which is preliminary data.</text>
</comment>
<dbReference type="Proteomes" id="UP000518266">
    <property type="component" value="Unassembled WGS sequence"/>
</dbReference>
<dbReference type="PANTHER" id="PTHR15104:SF1">
    <property type="entry name" value="QDPRA PROTEIN"/>
    <property type="match status" value="1"/>
</dbReference>
<keyword evidence="2" id="KW-1185">Reference proteome</keyword>
<proteinExistence type="predicted"/>
<dbReference type="GO" id="GO:0006559">
    <property type="term" value="P:L-phenylalanine catabolic process"/>
    <property type="evidence" value="ECO:0007669"/>
    <property type="project" value="TreeGrafter"/>
</dbReference>
<accession>A0A7J5XQA1</accession>
<name>A0A7J5XQA1_DISMA</name>
<evidence type="ECO:0000313" key="1">
    <source>
        <dbReference type="EMBL" id="KAF3838759.1"/>
    </source>
</evidence>
<dbReference type="GO" id="GO:0005737">
    <property type="term" value="C:cytoplasm"/>
    <property type="evidence" value="ECO:0007669"/>
    <property type="project" value="TreeGrafter"/>
</dbReference>
<dbReference type="GO" id="GO:0006729">
    <property type="term" value="P:tetrahydrobiopterin biosynthetic process"/>
    <property type="evidence" value="ECO:0007669"/>
    <property type="project" value="TreeGrafter"/>
</dbReference>
<dbReference type="EMBL" id="JAAKFY010000022">
    <property type="protein sequence ID" value="KAF3838759.1"/>
    <property type="molecule type" value="Genomic_DNA"/>
</dbReference>
<dbReference type="OrthoDB" id="1204at2759"/>
<sequence length="88" mass="9276">MAAANRVIVYGGRGALGSKCWVTSIDMVANEEANDNVIVKSSESFNEQAGQVTADVAQLLGELKVDASCVWPELGGGSCSSKDLYKKH</sequence>
<dbReference type="AlphaFoldDB" id="A0A7J5XQA1"/>
<dbReference type="GO" id="GO:0070402">
    <property type="term" value="F:NADPH binding"/>
    <property type="evidence" value="ECO:0007669"/>
    <property type="project" value="TreeGrafter"/>
</dbReference>
<protein>
    <submittedName>
        <fullName evidence="1">Uncharacterized protein</fullName>
    </submittedName>
</protein>
<evidence type="ECO:0000313" key="2">
    <source>
        <dbReference type="Proteomes" id="UP000518266"/>
    </source>
</evidence>
<dbReference type="GO" id="GO:0070404">
    <property type="term" value="F:NADH binding"/>
    <property type="evidence" value="ECO:0007669"/>
    <property type="project" value="TreeGrafter"/>
</dbReference>
<dbReference type="GO" id="GO:0004155">
    <property type="term" value="F:6,7-dihydropteridine reductase activity"/>
    <property type="evidence" value="ECO:0007669"/>
    <property type="project" value="TreeGrafter"/>
</dbReference>